<gene>
    <name evidence="8" type="primary">vapC</name>
    <name evidence="10" type="ORF">GGQ64_005106</name>
</gene>
<evidence type="ECO:0000256" key="2">
    <source>
        <dbReference type="ARBA" id="ARBA00022649"/>
    </source>
</evidence>
<evidence type="ECO:0000256" key="1">
    <source>
        <dbReference type="ARBA" id="ARBA00001946"/>
    </source>
</evidence>
<keyword evidence="11" id="KW-1185">Reference proteome</keyword>
<comment type="cofactor">
    <cofactor evidence="1 8">
        <name>Mg(2+)</name>
        <dbReference type="ChEBI" id="CHEBI:18420"/>
    </cofactor>
</comment>
<keyword evidence="2 8" id="KW-1277">Toxin-antitoxin system</keyword>
<dbReference type="PANTHER" id="PTHR33653:SF1">
    <property type="entry name" value="RIBONUCLEASE VAPC2"/>
    <property type="match status" value="1"/>
</dbReference>
<evidence type="ECO:0000256" key="8">
    <source>
        <dbReference type="HAMAP-Rule" id="MF_00265"/>
    </source>
</evidence>
<dbReference type="InterPro" id="IPR050556">
    <property type="entry name" value="Type_II_TA_system_RNase"/>
</dbReference>
<dbReference type="RefSeq" id="WP_183808047.1">
    <property type="nucleotide sequence ID" value="NZ_JACIEE010000014.1"/>
</dbReference>
<proteinExistence type="inferred from homology"/>
<protein>
    <recommendedName>
        <fullName evidence="8">Ribonuclease VapC</fullName>
        <shortName evidence="8">RNase VapC</shortName>
        <ecNumber evidence="8">3.1.-.-</ecNumber>
    </recommendedName>
    <alternativeName>
        <fullName evidence="8">Toxin VapC</fullName>
    </alternativeName>
</protein>
<dbReference type="InterPro" id="IPR002716">
    <property type="entry name" value="PIN_dom"/>
</dbReference>
<dbReference type="GO" id="GO:0016787">
    <property type="term" value="F:hydrolase activity"/>
    <property type="evidence" value="ECO:0007669"/>
    <property type="project" value="UniProtKB-KW"/>
</dbReference>
<dbReference type="Proteomes" id="UP000574761">
    <property type="component" value="Unassembled WGS sequence"/>
</dbReference>
<evidence type="ECO:0000256" key="4">
    <source>
        <dbReference type="ARBA" id="ARBA00022723"/>
    </source>
</evidence>
<comment type="similarity">
    <text evidence="7 8">Belongs to the PINc/VapC protein family.</text>
</comment>
<evidence type="ECO:0000313" key="10">
    <source>
        <dbReference type="EMBL" id="MBB3979859.1"/>
    </source>
</evidence>
<keyword evidence="3 8" id="KW-0540">Nuclease</keyword>
<dbReference type="InterPro" id="IPR029060">
    <property type="entry name" value="PIN-like_dom_sf"/>
</dbReference>
<dbReference type="Pfam" id="PF01850">
    <property type="entry name" value="PIN"/>
    <property type="match status" value="1"/>
</dbReference>
<dbReference type="Gene3D" id="3.40.50.1010">
    <property type="entry name" value="5'-nuclease"/>
    <property type="match status" value="1"/>
</dbReference>
<organism evidence="10 11">
    <name type="scientific">Mycoplana azooxidifex</name>
    <dbReference type="NCBI Taxonomy" id="1636188"/>
    <lineage>
        <taxon>Bacteria</taxon>
        <taxon>Pseudomonadati</taxon>
        <taxon>Pseudomonadota</taxon>
        <taxon>Alphaproteobacteria</taxon>
        <taxon>Hyphomicrobiales</taxon>
        <taxon>Rhizobiaceae</taxon>
        <taxon>Mycoplana</taxon>
    </lineage>
</organism>
<evidence type="ECO:0000256" key="7">
    <source>
        <dbReference type="ARBA" id="ARBA00038093"/>
    </source>
</evidence>
<keyword evidence="8" id="KW-0800">Toxin</keyword>
<feature type="domain" description="PIN" evidence="9">
    <location>
        <begin position="2"/>
        <end position="129"/>
    </location>
</feature>
<dbReference type="PANTHER" id="PTHR33653">
    <property type="entry name" value="RIBONUCLEASE VAPC2"/>
    <property type="match status" value="1"/>
</dbReference>
<dbReference type="SUPFAM" id="SSF88723">
    <property type="entry name" value="PIN domain-like"/>
    <property type="match status" value="1"/>
</dbReference>
<evidence type="ECO:0000256" key="5">
    <source>
        <dbReference type="ARBA" id="ARBA00022801"/>
    </source>
</evidence>
<feature type="binding site" evidence="8">
    <location>
        <position position="5"/>
    </location>
    <ligand>
        <name>Mg(2+)</name>
        <dbReference type="ChEBI" id="CHEBI:18420"/>
    </ligand>
</feature>
<dbReference type="GO" id="GO:0090729">
    <property type="term" value="F:toxin activity"/>
    <property type="evidence" value="ECO:0007669"/>
    <property type="project" value="UniProtKB-KW"/>
</dbReference>
<dbReference type="HAMAP" id="MF_00265">
    <property type="entry name" value="VapC_Nob1"/>
    <property type="match status" value="1"/>
</dbReference>
<keyword evidence="6 8" id="KW-0460">Magnesium</keyword>
<comment type="caution">
    <text evidence="10">The sequence shown here is derived from an EMBL/GenBank/DDBJ whole genome shotgun (WGS) entry which is preliminary data.</text>
</comment>
<feature type="binding site" evidence="8">
    <location>
        <position position="104"/>
    </location>
    <ligand>
        <name>Mg(2+)</name>
        <dbReference type="ChEBI" id="CHEBI:18420"/>
    </ligand>
</feature>
<keyword evidence="5 8" id="KW-0378">Hydrolase</keyword>
<dbReference type="EC" id="3.1.-.-" evidence="8"/>
<evidence type="ECO:0000256" key="6">
    <source>
        <dbReference type="ARBA" id="ARBA00022842"/>
    </source>
</evidence>
<accession>A0A7W6DIW6</accession>
<evidence type="ECO:0000256" key="3">
    <source>
        <dbReference type="ARBA" id="ARBA00022722"/>
    </source>
</evidence>
<dbReference type="EMBL" id="JACIEE010000014">
    <property type="protein sequence ID" value="MBB3979859.1"/>
    <property type="molecule type" value="Genomic_DNA"/>
</dbReference>
<dbReference type="AlphaFoldDB" id="A0A7W6DIW6"/>
<dbReference type="CDD" id="cd18731">
    <property type="entry name" value="PIN_NgFitB-like"/>
    <property type="match status" value="1"/>
</dbReference>
<sequence>MIVLDTNVISELLLPAPEPSVVDWLAEQPSVAIFTTAVTEAEILYGLRLLPDGRRRRELEAAVLPIFAQDLAGRVLPFDRDAADIYASIATDRRRIGRPISQFDAQIAAIALSRGAVLATRNVTDFEDVGLSIINPWEIL</sequence>
<dbReference type="GO" id="GO:0004540">
    <property type="term" value="F:RNA nuclease activity"/>
    <property type="evidence" value="ECO:0007669"/>
    <property type="project" value="InterPro"/>
</dbReference>
<comment type="function">
    <text evidence="8">Toxic component of a toxin-antitoxin (TA) system. An RNase.</text>
</comment>
<dbReference type="InterPro" id="IPR022907">
    <property type="entry name" value="VapC_family"/>
</dbReference>
<evidence type="ECO:0000259" key="9">
    <source>
        <dbReference type="Pfam" id="PF01850"/>
    </source>
</evidence>
<reference evidence="10 11" key="1">
    <citation type="submission" date="2020-08" db="EMBL/GenBank/DDBJ databases">
        <title>Genomic Encyclopedia of Type Strains, Phase IV (KMG-IV): sequencing the most valuable type-strain genomes for metagenomic binning, comparative biology and taxonomic classification.</title>
        <authorList>
            <person name="Goeker M."/>
        </authorList>
    </citation>
    <scope>NUCLEOTIDE SEQUENCE [LARGE SCALE GENOMIC DNA]</scope>
    <source>
        <strain evidence="10 11">DSM 100211</strain>
    </source>
</reference>
<name>A0A7W6DIW6_9HYPH</name>
<evidence type="ECO:0000313" key="11">
    <source>
        <dbReference type="Proteomes" id="UP000574761"/>
    </source>
</evidence>
<keyword evidence="4 8" id="KW-0479">Metal-binding</keyword>
<dbReference type="GO" id="GO:0000287">
    <property type="term" value="F:magnesium ion binding"/>
    <property type="evidence" value="ECO:0007669"/>
    <property type="project" value="UniProtKB-UniRule"/>
</dbReference>